<evidence type="ECO:0000256" key="2">
    <source>
        <dbReference type="SAM" id="Phobius"/>
    </source>
</evidence>
<keyword evidence="2" id="KW-1133">Transmembrane helix</keyword>
<dbReference type="EMBL" id="BDUF01000095">
    <property type="protein sequence ID" value="GAX91450.1"/>
    <property type="molecule type" value="Genomic_DNA"/>
</dbReference>
<dbReference type="PANTHER" id="PTHR43773:SF1">
    <property type="entry name" value="MAGNESIUM TRANSPORTER MGTE"/>
    <property type="match status" value="1"/>
</dbReference>
<dbReference type="AlphaFoldDB" id="A0A292YSK0"/>
<evidence type="ECO:0000313" key="4">
    <source>
        <dbReference type="EMBL" id="GAX91450.1"/>
    </source>
</evidence>
<dbReference type="GO" id="GO:0015095">
    <property type="term" value="F:magnesium ion transmembrane transporter activity"/>
    <property type="evidence" value="ECO:0007669"/>
    <property type="project" value="InterPro"/>
</dbReference>
<keyword evidence="1" id="KW-0175">Coiled coil</keyword>
<dbReference type="InterPro" id="IPR006668">
    <property type="entry name" value="Mg_transptr_MgtE_intracell_dom"/>
</dbReference>
<keyword evidence="2" id="KW-0472">Membrane</keyword>
<sequence>MEAREERSYGKLEWLFYIIILPLLFTLLILGLVLQFMGYNVTGKLLAIARQTPVLSSIVPPDEATRKERSELQKLQAQLDEANKQLTSVQQSKDLLQQDLQTRDAELAKLKKTAEDQKKREEERKQIEKYWQDKAQIFSSMSPKNAASILSQTAPFEARSILYAMDAETKAAILAKMDPKVAASLENGSTLPPQTEPTQFFSEKARTYGSMDPAKAASILSQIPVQESRAILDQMNAESRAAIIEKMDPKIAAHIESDNIPQPAQKQPSFYGQLPPDKAAAILAELPTIEARGILGSMSTEEKAKVFAEMDPVAAARIQSDFMKPQDPFYAMLPPDKAAGILEQMPVERARAILNGMSLEKKGKILEEMDRTFAARIEMQENDLEETDDYWDTRADTFEVMAPDKAAEILAEMPIEQARAIVKHIDDDELEDILKEMDPKLAAQLLQM</sequence>
<dbReference type="OrthoDB" id="2381574at2"/>
<dbReference type="Gene3D" id="1.25.60.10">
    <property type="entry name" value="MgtE N-terminal domain-like"/>
    <property type="match status" value="1"/>
</dbReference>
<keyword evidence="5" id="KW-1185">Reference proteome</keyword>
<feature type="coiled-coil region" evidence="1">
    <location>
        <begin position="65"/>
        <end position="124"/>
    </location>
</feature>
<reference evidence="5" key="1">
    <citation type="submission" date="2017-07" db="EMBL/GenBank/DDBJ databases">
        <title>Draft genome sequence of Effusibacillus lacus strain skLN1.</title>
        <authorList>
            <person name="Watanabe M."/>
            <person name="Kojima H."/>
            <person name="Fukui M."/>
        </authorList>
    </citation>
    <scope>NUCLEOTIDE SEQUENCE [LARGE SCALE GENOMIC DNA]</scope>
    <source>
        <strain evidence="5">skLN1</strain>
    </source>
</reference>
<dbReference type="Gene3D" id="1.10.220.30">
    <property type="match status" value="1"/>
</dbReference>
<evidence type="ECO:0000256" key="1">
    <source>
        <dbReference type="SAM" id="Coils"/>
    </source>
</evidence>
<dbReference type="Proteomes" id="UP000217785">
    <property type="component" value="Unassembled WGS sequence"/>
</dbReference>
<gene>
    <name evidence="4" type="ORF">EFBL_3119</name>
</gene>
<feature type="domain" description="Magnesium transporter MgtE intracellular" evidence="3">
    <location>
        <begin position="392"/>
        <end position="447"/>
    </location>
</feature>
<dbReference type="InterPro" id="IPR006669">
    <property type="entry name" value="MgtE_transporter"/>
</dbReference>
<protein>
    <recommendedName>
        <fullName evidence="3">Magnesium transporter MgtE intracellular domain-containing protein</fullName>
    </recommendedName>
</protein>
<keyword evidence="2" id="KW-0812">Transmembrane</keyword>
<proteinExistence type="predicted"/>
<comment type="caution">
    <text evidence="4">The sequence shown here is derived from an EMBL/GenBank/DDBJ whole genome shotgun (WGS) entry which is preliminary data.</text>
</comment>
<accession>A0A292YSK0</accession>
<dbReference type="GO" id="GO:0016020">
    <property type="term" value="C:membrane"/>
    <property type="evidence" value="ECO:0007669"/>
    <property type="project" value="InterPro"/>
</dbReference>
<feature type="transmembrane region" description="Helical" evidence="2">
    <location>
        <begin position="14"/>
        <end position="34"/>
    </location>
</feature>
<evidence type="ECO:0000259" key="3">
    <source>
        <dbReference type="Pfam" id="PF03448"/>
    </source>
</evidence>
<name>A0A292YSK0_9BACL</name>
<dbReference type="InterPro" id="IPR038076">
    <property type="entry name" value="MgtE_N_sf"/>
</dbReference>
<evidence type="ECO:0000313" key="5">
    <source>
        <dbReference type="Proteomes" id="UP000217785"/>
    </source>
</evidence>
<dbReference type="Pfam" id="PF03448">
    <property type="entry name" value="MgtE_N"/>
    <property type="match status" value="1"/>
</dbReference>
<dbReference type="SUPFAM" id="SSF158791">
    <property type="entry name" value="MgtE N-terminal domain-like"/>
    <property type="match status" value="4"/>
</dbReference>
<dbReference type="PANTHER" id="PTHR43773">
    <property type="entry name" value="MAGNESIUM TRANSPORTER MGTE"/>
    <property type="match status" value="1"/>
</dbReference>
<dbReference type="RefSeq" id="WP_096183249.1">
    <property type="nucleotide sequence ID" value="NZ_BDUF01000095.1"/>
</dbReference>
<organism evidence="4 5">
    <name type="scientific">Effusibacillus lacus</name>
    <dbReference type="NCBI Taxonomy" id="1348429"/>
    <lineage>
        <taxon>Bacteria</taxon>
        <taxon>Bacillati</taxon>
        <taxon>Bacillota</taxon>
        <taxon>Bacilli</taxon>
        <taxon>Bacillales</taxon>
        <taxon>Alicyclobacillaceae</taxon>
        <taxon>Effusibacillus</taxon>
    </lineage>
</organism>